<keyword evidence="2" id="KW-1185">Reference proteome</keyword>
<dbReference type="GO" id="GO:0016491">
    <property type="term" value="F:oxidoreductase activity"/>
    <property type="evidence" value="ECO:0007669"/>
    <property type="project" value="InterPro"/>
</dbReference>
<dbReference type="PANTHER" id="PTHR34598">
    <property type="entry name" value="BLL6449 PROTEIN"/>
    <property type="match status" value="1"/>
</dbReference>
<evidence type="ECO:0000313" key="1">
    <source>
        <dbReference type="EMBL" id="TKB05189.1"/>
    </source>
</evidence>
<organism evidence="1 2">
    <name type="scientific">Alteromonas portus</name>
    <dbReference type="NCBI Taxonomy" id="2565549"/>
    <lineage>
        <taxon>Bacteria</taxon>
        <taxon>Pseudomonadati</taxon>
        <taxon>Pseudomonadota</taxon>
        <taxon>Gammaproteobacteria</taxon>
        <taxon>Alteromonadales</taxon>
        <taxon>Alteromonadaceae</taxon>
        <taxon>Alteromonas/Salinimonas group</taxon>
        <taxon>Alteromonas</taxon>
    </lineage>
</organism>
<proteinExistence type="predicted"/>
<dbReference type="PANTHER" id="PTHR34598:SF3">
    <property type="entry name" value="OXIDOREDUCTASE AN1597"/>
    <property type="match status" value="1"/>
</dbReference>
<dbReference type="NCBIfam" id="NF041278">
    <property type="entry name" value="CmcJ_NvfI_EfuI"/>
    <property type="match status" value="1"/>
</dbReference>
<dbReference type="OrthoDB" id="7052511at2"/>
<reference evidence="1 2" key="1">
    <citation type="submission" date="2019-04" db="EMBL/GenBank/DDBJ databases">
        <title>Alteromonas portus sp. nov., an alginate lyase-excreting marine bacterium.</title>
        <authorList>
            <person name="Huang H."/>
            <person name="Mo K."/>
            <person name="Bao S."/>
        </authorList>
    </citation>
    <scope>NUCLEOTIDE SEQUENCE [LARGE SCALE GENOMIC DNA]</scope>
    <source>
        <strain evidence="1 2">HB161718</strain>
    </source>
</reference>
<name>A0A4U0ZP41_9ALTE</name>
<dbReference type="Proteomes" id="UP000305471">
    <property type="component" value="Unassembled WGS sequence"/>
</dbReference>
<sequence length="256" mass="29200">MNASVNYHVRKPFTQAFEFDVDGIDGNLVSPELVTTHVNVTDIRNSDANIGFKTHGIIFLEGLNAVPYPFNEDEVALYNRKIEEVLKTQIGAKEVLVFDHTVRVDDENASRRPARNVHNDYSEKGIHKRLIDLVGNDKAAEYRNGHFGFVNLWRPVENTIMSSPLGFICPDSMNVEDWINIELWYPDRKGEILGVIPNAEHRWFYKSKMRVDEGIIFNIYDNSGVPHLAHSALDMSEAGAKKTIRKSIESRVLVKY</sequence>
<dbReference type="InterPro" id="IPR044053">
    <property type="entry name" value="AsaB-like"/>
</dbReference>
<protein>
    <recommendedName>
        <fullName evidence="3">Methyltransferase</fullName>
    </recommendedName>
</protein>
<dbReference type="AlphaFoldDB" id="A0A4U0ZP41"/>
<evidence type="ECO:0000313" key="2">
    <source>
        <dbReference type="Proteomes" id="UP000305471"/>
    </source>
</evidence>
<comment type="caution">
    <text evidence="1">The sequence shown here is derived from an EMBL/GenBank/DDBJ whole genome shotgun (WGS) entry which is preliminary data.</text>
</comment>
<dbReference type="RefSeq" id="WP_136780945.1">
    <property type="nucleotide sequence ID" value="NZ_SWCO01000001.1"/>
</dbReference>
<accession>A0A4U0ZP41</accession>
<evidence type="ECO:0008006" key="3">
    <source>
        <dbReference type="Google" id="ProtNLM"/>
    </source>
</evidence>
<dbReference type="EMBL" id="SWCO01000001">
    <property type="protein sequence ID" value="TKB05189.1"/>
    <property type="molecule type" value="Genomic_DNA"/>
</dbReference>
<gene>
    <name evidence="1" type="ORF">E5672_03645</name>
</gene>